<evidence type="ECO:0000256" key="1">
    <source>
        <dbReference type="SAM" id="Phobius"/>
    </source>
</evidence>
<protein>
    <submittedName>
        <fullName evidence="2">Uncharacterized protein</fullName>
    </submittedName>
</protein>
<dbReference type="VEuPathDB" id="FungiDB:C8Q69DRAFT_271959"/>
<evidence type="ECO:0000313" key="3">
    <source>
        <dbReference type="Proteomes" id="UP000283841"/>
    </source>
</evidence>
<feature type="transmembrane region" description="Helical" evidence="1">
    <location>
        <begin position="16"/>
        <end position="40"/>
    </location>
</feature>
<dbReference type="Proteomes" id="UP000283841">
    <property type="component" value="Unassembled WGS sequence"/>
</dbReference>
<dbReference type="RefSeq" id="XP_028484492.1">
    <property type="nucleotide sequence ID" value="XM_028626804.1"/>
</dbReference>
<dbReference type="EMBL" id="RCNU01000006">
    <property type="protein sequence ID" value="RWQ94847.1"/>
    <property type="molecule type" value="Genomic_DNA"/>
</dbReference>
<comment type="caution">
    <text evidence="2">The sequence shown here is derived from an EMBL/GenBank/DDBJ whole genome shotgun (WGS) entry which is preliminary data.</text>
</comment>
<keyword evidence="1" id="KW-0812">Transmembrane</keyword>
<sequence length="170" mass="18799">MDTRCLVVVYYRCYGFLFSLFSSLPLLSISLLLLLLLLFLDYYASSPGRFSPHLDFLAPTGLDGRVDLSLRFFAASGRRRGDHCSFSHYFSFSLSLSPSLSLSHTSSPPTLPSAIPHLTPYFAFLLSSLFLLPFTPANIVPPLLPVWVSCPRVSQDIQPLPGLFDVPVPG</sequence>
<keyword evidence="1" id="KW-1133">Transmembrane helix</keyword>
<reference evidence="2 3" key="1">
    <citation type="journal article" date="2018" name="Front. Microbiol.">
        <title>Genomic and genetic insights into a cosmopolitan fungus, Paecilomyces variotii (Eurotiales).</title>
        <authorList>
            <person name="Urquhart A.S."/>
            <person name="Mondo S.J."/>
            <person name="Makela M.R."/>
            <person name="Hane J.K."/>
            <person name="Wiebenga A."/>
            <person name="He G."/>
            <person name="Mihaltcheva S."/>
            <person name="Pangilinan J."/>
            <person name="Lipzen A."/>
            <person name="Barry K."/>
            <person name="de Vries R.P."/>
            <person name="Grigoriev I.V."/>
            <person name="Idnurm A."/>
        </authorList>
    </citation>
    <scope>NUCLEOTIDE SEQUENCE [LARGE SCALE GENOMIC DNA]</scope>
    <source>
        <strain evidence="2 3">CBS 101075</strain>
    </source>
</reference>
<organism evidence="2 3">
    <name type="scientific">Byssochlamys spectabilis</name>
    <name type="common">Paecilomyces variotii</name>
    <dbReference type="NCBI Taxonomy" id="264951"/>
    <lineage>
        <taxon>Eukaryota</taxon>
        <taxon>Fungi</taxon>
        <taxon>Dikarya</taxon>
        <taxon>Ascomycota</taxon>
        <taxon>Pezizomycotina</taxon>
        <taxon>Eurotiomycetes</taxon>
        <taxon>Eurotiomycetidae</taxon>
        <taxon>Eurotiales</taxon>
        <taxon>Thermoascaceae</taxon>
        <taxon>Paecilomyces</taxon>
    </lineage>
</organism>
<name>A0A443HSQ2_BYSSP</name>
<accession>A0A443HSQ2</accession>
<dbReference type="AlphaFoldDB" id="A0A443HSQ2"/>
<proteinExistence type="predicted"/>
<keyword evidence="1" id="KW-0472">Membrane</keyword>
<gene>
    <name evidence="2" type="ORF">C8Q69DRAFT_271959</name>
</gene>
<keyword evidence="3" id="KW-1185">Reference proteome</keyword>
<dbReference type="GeneID" id="39596081"/>
<evidence type="ECO:0000313" key="2">
    <source>
        <dbReference type="EMBL" id="RWQ94847.1"/>
    </source>
</evidence>